<evidence type="ECO:0000313" key="4">
    <source>
        <dbReference type="EMBL" id="MCQ8126944.1"/>
    </source>
</evidence>
<dbReference type="Proteomes" id="UP001524586">
    <property type="component" value="Unassembled WGS sequence"/>
</dbReference>
<gene>
    <name evidence="4" type="primary">pgaB</name>
    <name evidence="4" type="ORF">NP596_00630</name>
</gene>
<dbReference type="InterPro" id="IPR002509">
    <property type="entry name" value="NODB_dom"/>
</dbReference>
<dbReference type="NCBIfam" id="TIGR03938">
    <property type="entry name" value="deacetyl_PgaB"/>
    <property type="match status" value="1"/>
</dbReference>
<dbReference type="SUPFAM" id="SSF88713">
    <property type="entry name" value="Glycoside hydrolase/deacetylase"/>
    <property type="match status" value="1"/>
</dbReference>
<dbReference type="EMBL" id="JANIBK010000001">
    <property type="protein sequence ID" value="MCQ8126944.1"/>
    <property type="molecule type" value="Genomic_DNA"/>
</dbReference>
<evidence type="ECO:0000313" key="5">
    <source>
        <dbReference type="Proteomes" id="UP001524586"/>
    </source>
</evidence>
<dbReference type="PROSITE" id="PS51677">
    <property type="entry name" value="NODB"/>
    <property type="match status" value="1"/>
</dbReference>
<feature type="domain" description="NodB homology" evidence="3">
    <location>
        <begin position="95"/>
        <end position="328"/>
    </location>
</feature>
<dbReference type="PANTHER" id="PTHR34216">
    <property type="match status" value="1"/>
</dbReference>
<protein>
    <submittedName>
        <fullName evidence="4">Poly-beta-1,6-N-acetyl-D-glucosamine N-deacetylase PgaB</fullName>
    </submittedName>
</protein>
<accession>A0ABT1TZE7</accession>
<comment type="caution">
    <text evidence="4">The sequence shown here is derived from an EMBL/GenBank/DDBJ whole genome shotgun (WGS) entry which is preliminary data.</text>
</comment>
<dbReference type="InterPro" id="IPR032772">
    <property type="entry name" value="PGA_deacetylase_PgaB_C"/>
</dbReference>
<dbReference type="Gene3D" id="3.20.20.80">
    <property type="entry name" value="Glycosidases"/>
    <property type="match status" value="1"/>
</dbReference>
<dbReference type="RefSeq" id="WP_256613261.1">
    <property type="nucleotide sequence ID" value="NZ_JANIBK010000001.1"/>
</dbReference>
<keyword evidence="5" id="KW-1185">Reference proteome</keyword>
<dbReference type="PANTHER" id="PTHR34216:SF7">
    <property type="entry name" value="POLY-BETA-1,6-N-ACETYL-D-GLUCOSAMINE N-DEACETYLASE"/>
    <property type="match status" value="1"/>
</dbReference>
<dbReference type="InterPro" id="IPR051398">
    <property type="entry name" value="Polysacch_Deacetylase"/>
</dbReference>
<dbReference type="Pfam" id="PF14883">
    <property type="entry name" value="GHL13"/>
    <property type="match status" value="1"/>
</dbReference>
<proteinExistence type="predicted"/>
<dbReference type="Pfam" id="PF01522">
    <property type="entry name" value="Polysacc_deac_1"/>
    <property type="match status" value="1"/>
</dbReference>
<evidence type="ECO:0000256" key="1">
    <source>
        <dbReference type="ARBA" id="ARBA00022729"/>
    </source>
</evidence>
<evidence type="ECO:0000259" key="3">
    <source>
        <dbReference type="PROSITE" id="PS51677"/>
    </source>
</evidence>
<keyword evidence="1 2" id="KW-0732">Signal</keyword>
<sequence length="635" mass="71945">MIAHCNFYIRFALFLGCALAAAARAETGAPIADFIALNYHDVISERAYAAPDARYAVTAKNLEAQFAWLKNNRYTVIDIQTLLDARNGKQTLPDKAVLLSFDDGYLSFYTEVLPLLKTYRYPATLAVVGSWLESRHAPNQRALMSAGQLREVVKSGLVEIASHGYDLHRGVIVNAHGDYQSAATARAFLGDGYESEENYRKRIFQALDKSAEQLFQTVGIRPRVMVWPYGDYNAVTLEAAKRAGMPLTMGLGDGGNTLADLGAIKRLIVTDDPDIPQFARLMREQRLDQTLRVAQVDMDYLYDDDEEQAERNISALADRIEASGVNTVFLQAYADPDGDGGGDQLYFPNRRLPVRRDLFNRVALRLRSQAKVKVYAWLPIMAYRASLPAEWYVHEWKDDEVRPAPKSRLSPFNPQARQFIGDIYEDLAVHCDFDGILFHDDGILSDFEDASAPALTFGHDVWGLPTDFETLRADAGLRMTWARHKTELLAQFTDYLTDRVKYYRPYIKTARNLFALPVINQSSEEWYAQSLATFLTHYDYAAVEAMPFMEQAENPQAWLQNLLNKVAAHPLGLQKTLFELQTVDWNQQQPVPMAVFIEQVRLLEKNGARHIGYYPDNVHADHPNRQALENLFKPN</sequence>
<dbReference type="Gene3D" id="3.20.20.370">
    <property type="entry name" value="Glycoside hydrolase/deacetylase"/>
    <property type="match status" value="1"/>
</dbReference>
<feature type="signal peptide" evidence="2">
    <location>
        <begin position="1"/>
        <end position="25"/>
    </location>
</feature>
<evidence type="ECO:0000256" key="2">
    <source>
        <dbReference type="SAM" id="SignalP"/>
    </source>
</evidence>
<dbReference type="InterPro" id="IPR023854">
    <property type="entry name" value="PGA_deacetylase_PgaB"/>
</dbReference>
<reference evidence="4 5" key="1">
    <citation type="submission" date="2022-07" db="EMBL/GenBank/DDBJ databases">
        <title>Methylomonas rivi sp. nov., Methylomonas rosea sp. nov., Methylomonas aureus sp. nov. and Methylomonas subterranea sp. nov., four novel methanotrophs isolated from a freshwater creek and the deep terrestrial subsurface.</title>
        <authorList>
            <person name="Abin C."/>
            <person name="Sankaranarayanan K."/>
            <person name="Garner C."/>
            <person name="Sindelar R."/>
            <person name="Kotary K."/>
            <person name="Garner R."/>
            <person name="Barclay S."/>
            <person name="Lawson P."/>
            <person name="Krumholz L."/>
        </authorList>
    </citation>
    <scope>NUCLEOTIDE SEQUENCE [LARGE SCALE GENOMIC DNA]</scope>
    <source>
        <strain evidence="4 5">WSC-6</strain>
    </source>
</reference>
<organism evidence="4 5">
    <name type="scientific">Methylomonas rivi</name>
    <dbReference type="NCBI Taxonomy" id="2952226"/>
    <lineage>
        <taxon>Bacteria</taxon>
        <taxon>Pseudomonadati</taxon>
        <taxon>Pseudomonadota</taxon>
        <taxon>Gammaproteobacteria</taxon>
        <taxon>Methylococcales</taxon>
        <taxon>Methylococcaceae</taxon>
        <taxon>Methylomonas</taxon>
    </lineage>
</organism>
<feature type="chain" id="PRO_5046624691" evidence="2">
    <location>
        <begin position="26"/>
        <end position="635"/>
    </location>
</feature>
<dbReference type="InterPro" id="IPR011330">
    <property type="entry name" value="Glyco_hydro/deAcase_b/a-brl"/>
</dbReference>
<name>A0ABT1TZE7_9GAMM</name>